<reference evidence="1 2" key="1">
    <citation type="submission" date="2019-05" db="EMBL/GenBank/DDBJ databases">
        <title>Another draft genome of Portunus trituberculatus and its Hox gene families provides insights of decapod evolution.</title>
        <authorList>
            <person name="Jeong J.-H."/>
            <person name="Song I."/>
            <person name="Kim S."/>
            <person name="Choi T."/>
            <person name="Kim D."/>
            <person name="Ryu S."/>
            <person name="Kim W."/>
        </authorList>
    </citation>
    <scope>NUCLEOTIDE SEQUENCE [LARGE SCALE GENOMIC DNA]</scope>
    <source>
        <tissue evidence="1">Muscle</tissue>
    </source>
</reference>
<name>A0A5B7E6T0_PORTR</name>
<comment type="caution">
    <text evidence="1">The sequence shown here is derived from an EMBL/GenBank/DDBJ whole genome shotgun (WGS) entry which is preliminary data.</text>
</comment>
<gene>
    <name evidence="1" type="ORF">E2C01_022979</name>
</gene>
<accession>A0A5B7E6T0</accession>
<dbReference type="AlphaFoldDB" id="A0A5B7E6T0"/>
<evidence type="ECO:0000313" key="2">
    <source>
        <dbReference type="Proteomes" id="UP000324222"/>
    </source>
</evidence>
<proteinExistence type="predicted"/>
<organism evidence="1 2">
    <name type="scientific">Portunus trituberculatus</name>
    <name type="common">Swimming crab</name>
    <name type="synonym">Neptunus trituberculatus</name>
    <dbReference type="NCBI Taxonomy" id="210409"/>
    <lineage>
        <taxon>Eukaryota</taxon>
        <taxon>Metazoa</taxon>
        <taxon>Ecdysozoa</taxon>
        <taxon>Arthropoda</taxon>
        <taxon>Crustacea</taxon>
        <taxon>Multicrustacea</taxon>
        <taxon>Malacostraca</taxon>
        <taxon>Eumalacostraca</taxon>
        <taxon>Eucarida</taxon>
        <taxon>Decapoda</taxon>
        <taxon>Pleocyemata</taxon>
        <taxon>Brachyura</taxon>
        <taxon>Eubrachyura</taxon>
        <taxon>Portunoidea</taxon>
        <taxon>Portunidae</taxon>
        <taxon>Portuninae</taxon>
        <taxon>Portunus</taxon>
    </lineage>
</organism>
<keyword evidence="2" id="KW-1185">Reference proteome</keyword>
<evidence type="ECO:0000313" key="1">
    <source>
        <dbReference type="EMBL" id="MPC29730.1"/>
    </source>
</evidence>
<dbReference type="EMBL" id="VSRR010002126">
    <property type="protein sequence ID" value="MPC29730.1"/>
    <property type="molecule type" value="Genomic_DNA"/>
</dbReference>
<dbReference type="Proteomes" id="UP000324222">
    <property type="component" value="Unassembled WGS sequence"/>
</dbReference>
<protein>
    <submittedName>
        <fullName evidence="1">Uncharacterized protein</fullName>
    </submittedName>
</protein>
<sequence length="107" mass="11859">MGKRGLWVGRLAGTIKGSDLPVRQGQRQRSANDEYERASSSQFVFSLSTAILSATSQWCLNLRVLVYFHLGHTVRCLVRPETASLLSQLLLHTTTLCGDKNTEHSGQ</sequence>